<gene>
    <name evidence="16" type="ORF">EEDITHA_LOCUS848</name>
</gene>
<dbReference type="InterPro" id="IPR048988">
    <property type="entry name" value="STAT_linker"/>
</dbReference>
<evidence type="ECO:0000313" key="17">
    <source>
        <dbReference type="Proteomes" id="UP001153954"/>
    </source>
</evidence>
<dbReference type="GO" id="GO:0003700">
    <property type="term" value="F:DNA-binding transcription factor activity"/>
    <property type="evidence" value="ECO:0007669"/>
    <property type="project" value="InterPro"/>
</dbReference>
<dbReference type="Gene3D" id="1.20.1050.20">
    <property type="entry name" value="STAT transcription factor, all-alpha domain"/>
    <property type="match status" value="1"/>
</dbReference>
<dbReference type="Proteomes" id="UP001153954">
    <property type="component" value="Unassembled WGS sequence"/>
</dbReference>
<dbReference type="Pfam" id="PF01017">
    <property type="entry name" value="STAT_alpha"/>
    <property type="match status" value="1"/>
</dbReference>
<evidence type="ECO:0000256" key="3">
    <source>
        <dbReference type="ARBA" id="ARBA00005586"/>
    </source>
</evidence>
<sequence length="662" mass="75744">MEVQKAKESSCGCREKLKYNELIIRLEMIREKLNMVSEEIRGLHANNESFSLLYSDCMENKAHINYLQQAASKTSEQRELEAFLRREVEDKEAKLNGLVVHFNLLQMQLVTHMKENITDLQQLQSQVLDELVKWKHEQQLSGNGVPMQLNLDEIQNLCEPLADLIWSTKQLIMKVMNINDKILTEMRQSRDNEMLDDINKQVISLLSTLIASTFVIEKQPQQVIKVNTRFTASVRLLVARPLNVHMTSPQVTVMLISEEQAQLLSKSDCASWRSTLPVECGDIINNSACMEYEPTSRKVCVHFRNMQIIRIKRAAKKGTASVTYKKLVLFFHSEFNVGVGELIFMVSTISLPVVVIDKSKQEARGWATITWDNAFRPPGHVPFVVPDKVSWGQLADTLRIKFRSEIGGDLSEDNLRFLAKKLFSSSQSLDNMELDDDVTVTWTQFCKSALPGRHFTFWEWFYMVFKVIRDHYSNLWCDRLIIGFIQKNKAEEMLSKSSPGTFLLRFSDSELGGITIAWVEVNNEVFHLQPFTHEDLMLRSLVDRILDLPQLQFLYPNVPKNDVFSKYYTKPEKNLLKNDYVRMLLVTTLPPYMSASPSSTSPPSYAPSPLSTSPPSYGPLPSSTPPPPYSPSVDSRLHSNILIKSVLCLKISSFVSQCRRSE</sequence>
<dbReference type="Gene3D" id="1.10.238.10">
    <property type="entry name" value="EF-hand"/>
    <property type="match status" value="1"/>
</dbReference>
<evidence type="ECO:0000256" key="7">
    <source>
        <dbReference type="ARBA" id="ARBA00023015"/>
    </source>
</evidence>
<evidence type="ECO:0000256" key="5">
    <source>
        <dbReference type="ARBA" id="ARBA00022553"/>
    </source>
</evidence>
<dbReference type="AlphaFoldDB" id="A0AAU9TFD2"/>
<keyword evidence="9 13" id="KW-0010">Activator</keyword>
<feature type="domain" description="SH2" evidence="15">
    <location>
        <begin position="476"/>
        <end position="572"/>
    </location>
</feature>
<name>A0AAU9TFD2_EUPED</name>
<dbReference type="SUPFAM" id="SSF55550">
    <property type="entry name" value="SH2 domain"/>
    <property type="match status" value="1"/>
</dbReference>
<dbReference type="CDD" id="cd09919">
    <property type="entry name" value="SH2_STAT_family"/>
    <property type="match status" value="1"/>
</dbReference>
<dbReference type="InterPro" id="IPR008967">
    <property type="entry name" value="p53-like_TF_DNA-bd_sf"/>
</dbReference>
<comment type="similarity">
    <text evidence="3 13">Belongs to the transcription factor STAT family.</text>
</comment>
<evidence type="ECO:0000256" key="12">
    <source>
        <dbReference type="PROSITE-ProRule" id="PRU00191"/>
    </source>
</evidence>
<evidence type="ECO:0000256" key="10">
    <source>
        <dbReference type="ARBA" id="ARBA00023163"/>
    </source>
</evidence>
<evidence type="ECO:0000256" key="1">
    <source>
        <dbReference type="ARBA" id="ARBA00004123"/>
    </source>
</evidence>
<evidence type="ECO:0000256" key="14">
    <source>
        <dbReference type="SAM" id="MobiDB-lite"/>
    </source>
</evidence>
<keyword evidence="17" id="KW-1185">Reference proteome</keyword>
<feature type="region of interest" description="Disordered" evidence="14">
    <location>
        <begin position="596"/>
        <end position="632"/>
    </location>
</feature>
<dbReference type="SUPFAM" id="SSF47655">
    <property type="entry name" value="STAT"/>
    <property type="match status" value="1"/>
</dbReference>
<dbReference type="InterPro" id="IPR001217">
    <property type="entry name" value="STAT"/>
</dbReference>
<keyword evidence="11 13" id="KW-0539">Nucleus</keyword>
<keyword evidence="5 13" id="KW-0597">Phosphoprotein</keyword>
<dbReference type="InterPro" id="IPR013800">
    <property type="entry name" value="STAT_TF_alpha"/>
</dbReference>
<dbReference type="EMBL" id="CAKOGL010000002">
    <property type="protein sequence ID" value="CAH2084262.1"/>
    <property type="molecule type" value="Genomic_DNA"/>
</dbReference>
<organism evidence="16 17">
    <name type="scientific">Euphydryas editha</name>
    <name type="common">Edith's checkerspot</name>
    <dbReference type="NCBI Taxonomy" id="104508"/>
    <lineage>
        <taxon>Eukaryota</taxon>
        <taxon>Metazoa</taxon>
        <taxon>Ecdysozoa</taxon>
        <taxon>Arthropoda</taxon>
        <taxon>Hexapoda</taxon>
        <taxon>Insecta</taxon>
        <taxon>Pterygota</taxon>
        <taxon>Neoptera</taxon>
        <taxon>Endopterygota</taxon>
        <taxon>Lepidoptera</taxon>
        <taxon>Glossata</taxon>
        <taxon>Ditrysia</taxon>
        <taxon>Papilionoidea</taxon>
        <taxon>Nymphalidae</taxon>
        <taxon>Nymphalinae</taxon>
        <taxon>Euphydryas</taxon>
    </lineage>
</organism>
<evidence type="ECO:0000256" key="8">
    <source>
        <dbReference type="ARBA" id="ARBA00023125"/>
    </source>
</evidence>
<dbReference type="GO" id="GO:0006357">
    <property type="term" value="P:regulation of transcription by RNA polymerase II"/>
    <property type="evidence" value="ECO:0007669"/>
    <property type="project" value="UniProtKB-ARBA"/>
</dbReference>
<evidence type="ECO:0000259" key="15">
    <source>
        <dbReference type="PROSITE" id="PS50001"/>
    </source>
</evidence>
<protein>
    <recommendedName>
        <fullName evidence="13">Signal transducer and activator of transcription</fullName>
    </recommendedName>
</protein>
<dbReference type="GO" id="GO:0005737">
    <property type="term" value="C:cytoplasm"/>
    <property type="evidence" value="ECO:0007669"/>
    <property type="project" value="UniProtKB-SubCell"/>
</dbReference>
<dbReference type="Pfam" id="PF02864">
    <property type="entry name" value="STAT_bind"/>
    <property type="match status" value="1"/>
</dbReference>
<dbReference type="GO" id="GO:0007166">
    <property type="term" value="P:cell surface receptor signaling pathway"/>
    <property type="evidence" value="ECO:0007669"/>
    <property type="project" value="UniProtKB-ARBA"/>
</dbReference>
<dbReference type="InterPro" id="IPR012345">
    <property type="entry name" value="STAT_TF_DNA-bd_N"/>
</dbReference>
<evidence type="ECO:0000256" key="4">
    <source>
        <dbReference type="ARBA" id="ARBA00022490"/>
    </source>
</evidence>
<dbReference type="InterPro" id="IPR013801">
    <property type="entry name" value="STAT_TF_DNA-bd"/>
</dbReference>
<dbReference type="InterPro" id="IPR015988">
    <property type="entry name" value="STAT_TF_CC"/>
</dbReference>
<dbReference type="InterPro" id="IPR046994">
    <property type="entry name" value="STAT5_CC"/>
</dbReference>
<dbReference type="Gene3D" id="3.30.505.10">
    <property type="entry name" value="SH2 domain"/>
    <property type="match status" value="1"/>
</dbReference>
<dbReference type="SUPFAM" id="SSF49417">
    <property type="entry name" value="p53-like transcription factors"/>
    <property type="match status" value="1"/>
</dbReference>
<dbReference type="InterPro" id="IPR036860">
    <property type="entry name" value="SH2_dom_sf"/>
</dbReference>
<dbReference type="Gene3D" id="2.60.40.630">
    <property type="entry name" value="STAT transcription factor, DNA-binding domain"/>
    <property type="match status" value="1"/>
</dbReference>
<comment type="caution">
    <text evidence="16">The sequence shown here is derived from an EMBL/GenBank/DDBJ whole genome shotgun (WGS) entry which is preliminary data.</text>
</comment>
<keyword evidence="10 13" id="KW-0804">Transcription</keyword>
<reference evidence="16" key="1">
    <citation type="submission" date="2022-03" db="EMBL/GenBank/DDBJ databases">
        <authorList>
            <person name="Tunstrom K."/>
        </authorList>
    </citation>
    <scope>NUCLEOTIDE SEQUENCE</scope>
</reference>
<dbReference type="FunFam" id="1.10.238.10:FF:000029">
    <property type="entry name" value="Signal transducer and transcription activator 6"/>
    <property type="match status" value="1"/>
</dbReference>
<dbReference type="Pfam" id="PF00017">
    <property type="entry name" value="SH2"/>
    <property type="match status" value="1"/>
</dbReference>
<accession>A0AAU9TFD2</accession>
<feature type="compositionally biased region" description="Low complexity" evidence="14">
    <location>
        <begin position="596"/>
        <end position="615"/>
    </location>
</feature>
<keyword evidence="7 13" id="KW-0805">Transcription regulation</keyword>
<proteinExistence type="inferred from homology"/>
<evidence type="ECO:0000313" key="16">
    <source>
        <dbReference type="EMBL" id="CAH2084262.1"/>
    </source>
</evidence>
<keyword evidence="6 12" id="KW-0727">SH2 domain</keyword>
<feature type="compositionally biased region" description="Pro residues" evidence="14">
    <location>
        <begin position="616"/>
        <end position="630"/>
    </location>
</feature>
<evidence type="ECO:0000256" key="13">
    <source>
        <dbReference type="RuleBase" id="RU046415"/>
    </source>
</evidence>
<evidence type="ECO:0000256" key="2">
    <source>
        <dbReference type="ARBA" id="ARBA00004496"/>
    </source>
</evidence>
<keyword evidence="4 13" id="KW-0963">Cytoplasm</keyword>
<comment type="subcellular location">
    <subcellularLocation>
        <location evidence="2 13">Cytoplasm</location>
    </subcellularLocation>
    <subcellularLocation>
        <location evidence="1 13">Nucleus</location>
    </subcellularLocation>
</comment>
<dbReference type="InterPro" id="IPR000980">
    <property type="entry name" value="SH2"/>
</dbReference>
<evidence type="ECO:0000256" key="6">
    <source>
        <dbReference type="ARBA" id="ARBA00022999"/>
    </source>
</evidence>
<dbReference type="GO" id="GO:0003677">
    <property type="term" value="F:DNA binding"/>
    <property type="evidence" value="ECO:0007669"/>
    <property type="project" value="UniProtKB-KW"/>
</dbReference>
<dbReference type="Pfam" id="PF21354">
    <property type="entry name" value="STAT_linker"/>
    <property type="match status" value="1"/>
</dbReference>
<dbReference type="GO" id="GO:0005634">
    <property type="term" value="C:nucleus"/>
    <property type="evidence" value="ECO:0007669"/>
    <property type="project" value="UniProtKB-SubCell"/>
</dbReference>
<dbReference type="CDD" id="cd16855">
    <property type="entry name" value="STAT5_CCD"/>
    <property type="match status" value="1"/>
</dbReference>
<dbReference type="PROSITE" id="PS50001">
    <property type="entry name" value="SH2"/>
    <property type="match status" value="1"/>
</dbReference>
<evidence type="ECO:0000256" key="11">
    <source>
        <dbReference type="ARBA" id="ARBA00023242"/>
    </source>
</evidence>
<evidence type="ECO:0000256" key="9">
    <source>
        <dbReference type="ARBA" id="ARBA00023159"/>
    </source>
</evidence>
<dbReference type="PANTHER" id="PTHR11801">
    <property type="entry name" value="SIGNAL TRANSDUCER AND ACTIVATOR OF TRANSCRIPTION"/>
    <property type="match status" value="1"/>
</dbReference>
<keyword evidence="8 13" id="KW-0238">DNA-binding</keyword>